<proteinExistence type="predicted"/>
<evidence type="ECO:0000256" key="8">
    <source>
        <dbReference type="ARBA" id="ARBA00022897"/>
    </source>
</evidence>
<reference evidence="15" key="1">
    <citation type="submission" date="2025-08" db="UniProtKB">
        <authorList>
            <consortium name="Ensembl"/>
        </authorList>
    </citation>
    <scope>IDENTIFICATION</scope>
</reference>
<comment type="subcellular location">
    <subcellularLocation>
        <location evidence="2">Secreted</location>
    </subcellularLocation>
</comment>
<keyword evidence="7" id="KW-0677">Repeat</keyword>
<evidence type="ECO:0000256" key="9">
    <source>
        <dbReference type="ARBA" id="ARBA00023157"/>
    </source>
</evidence>
<sequence>MERGRDYLKDKICQQFSTMGKEKFHALTLVLNSKKYCQATFEEVNSIVSEIVALAEKCCVEGASEDCYLTESSALSAKSCAENSPFPKLPGTAACCAQEGLARKLCLAALKHPPKEFMTYVEPQGDEVCEAFKKDPKEFTDRQFSSDHSCTPLPLLLAYTNSYLSTVGSCCNQKQPSVCLLREALQKASLRTLMHLSNKACSRYAFLGQNKTRLSYLITLTQRSPNALLEDVLYLAEDASNLLSKCCDSLEGDCIQSELFAFTLKLCSKLSAHDQRVADCCSQHGNCTIYQCIDSLPWDKLPKSLDLTPTNHEAICGKGYLKKFPTATEDAVSAQVEQRANFASICCHLNAPPSYCGMKVKPHFSNATFGGKMLSLSGTLGSYRSGIQMAPKSYIYLFRKFLCRPIHRSLGAAHKHK</sequence>
<dbReference type="InterPro" id="IPR015247">
    <property type="entry name" value="VitD-bind_III"/>
</dbReference>
<comment type="function">
    <text evidence="1">Involved in vitamin D transport and storage, scavenging of extracellular G-actin, enhancement of the chemotactic activity of C5 alpha for neutrophils in inflammation and macrophage activation.</text>
</comment>
<dbReference type="InterPro" id="IPR014760">
    <property type="entry name" value="Serum_albumin_N"/>
</dbReference>
<keyword evidence="4" id="KW-0813">Transport</keyword>
<dbReference type="GO" id="GO:0090482">
    <property type="term" value="F:vitamin transmembrane transporter activity"/>
    <property type="evidence" value="ECO:0007669"/>
    <property type="project" value="InterPro"/>
</dbReference>
<evidence type="ECO:0000256" key="11">
    <source>
        <dbReference type="ARBA" id="ARBA00029834"/>
    </source>
</evidence>
<organism evidence="15 16">
    <name type="scientific">Varanus komodoensis</name>
    <name type="common">Komodo dragon</name>
    <dbReference type="NCBI Taxonomy" id="61221"/>
    <lineage>
        <taxon>Eukaryota</taxon>
        <taxon>Metazoa</taxon>
        <taxon>Chordata</taxon>
        <taxon>Craniata</taxon>
        <taxon>Vertebrata</taxon>
        <taxon>Euteleostomi</taxon>
        <taxon>Lepidosauria</taxon>
        <taxon>Squamata</taxon>
        <taxon>Bifurcata</taxon>
        <taxon>Unidentata</taxon>
        <taxon>Episquamata</taxon>
        <taxon>Toxicofera</taxon>
        <taxon>Anguimorpha</taxon>
        <taxon>Paleoanguimorpha</taxon>
        <taxon>Varanoidea</taxon>
        <taxon>Varanidae</taxon>
        <taxon>Varanus</taxon>
    </lineage>
</organism>
<dbReference type="GO" id="GO:0005499">
    <property type="term" value="F:vitamin D binding"/>
    <property type="evidence" value="ECO:0007669"/>
    <property type="project" value="UniProtKB-KW"/>
</dbReference>
<dbReference type="Proteomes" id="UP000694545">
    <property type="component" value="Unplaced"/>
</dbReference>
<dbReference type="GO" id="GO:0003779">
    <property type="term" value="F:actin binding"/>
    <property type="evidence" value="ECO:0007669"/>
    <property type="project" value="UniProtKB-KW"/>
</dbReference>
<evidence type="ECO:0000256" key="2">
    <source>
        <dbReference type="ARBA" id="ARBA00004613"/>
    </source>
</evidence>
<dbReference type="PANTHER" id="PTHR11385">
    <property type="entry name" value="SERUM ALBUMIN-RELATED"/>
    <property type="match status" value="1"/>
</dbReference>
<dbReference type="GO" id="GO:0072562">
    <property type="term" value="C:blood microparticle"/>
    <property type="evidence" value="ECO:0007669"/>
    <property type="project" value="TreeGrafter"/>
</dbReference>
<evidence type="ECO:0000256" key="10">
    <source>
        <dbReference type="ARBA" id="ARBA00023203"/>
    </source>
</evidence>
<reference evidence="15" key="2">
    <citation type="submission" date="2025-09" db="UniProtKB">
        <authorList>
            <consortium name="Ensembl"/>
        </authorList>
    </citation>
    <scope>IDENTIFICATION</scope>
</reference>
<comment type="subunit">
    <text evidence="13">Associates with membrane-bound immunoglobulin on the surface of B-lymphocytes and with IgG Fc receptor on the membranes of T-lymphocytes. Interacts with LRP2; the interaction is required for renal uptake of GC in complex with 25-hydroxyvitamin D3.</text>
</comment>
<dbReference type="PROSITE" id="PS51438">
    <property type="entry name" value="ALBUMIN_2"/>
    <property type="match status" value="2"/>
</dbReference>
<evidence type="ECO:0000256" key="12">
    <source>
        <dbReference type="ARBA" id="ARBA00032443"/>
    </source>
</evidence>
<dbReference type="Pfam" id="PF09164">
    <property type="entry name" value="VitD-bind_III"/>
    <property type="match status" value="1"/>
</dbReference>
<evidence type="ECO:0000256" key="6">
    <source>
        <dbReference type="ARBA" id="ARBA00022729"/>
    </source>
</evidence>
<feature type="domain" description="Albumin" evidence="14">
    <location>
        <begin position="188"/>
        <end position="365"/>
    </location>
</feature>
<evidence type="ECO:0000256" key="13">
    <source>
        <dbReference type="ARBA" id="ARBA00046813"/>
    </source>
</evidence>
<evidence type="ECO:0000256" key="1">
    <source>
        <dbReference type="ARBA" id="ARBA00002354"/>
    </source>
</evidence>
<feature type="domain" description="Albumin" evidence="14">
    <location>
        <begin position="1"/>
        <end position="187"/>
    </location>
</feature>
<dbReference type="Pfam" id="PF00273">
    <property type="entry name" value="Serum_albumin"/>
    <property type="match status" value="2"/>
</dbReference>
<name>A0A8D2LY95_VARKO</name>
<protein>
    <recommendedName>
        <fullName evidence="3">Vitamin D-binding protein</fullName>
    </recommendedName>
    <alternativeName>
        <fullName evidence="11">Gc-globulin</fullName>
    </alternativeName>
    <alternativeName>
        <fullName evidence="12">Group-specific component</fullName>
    </alternativeName>
</protein>
<evidence type="ECO:0000256" key="4">
    <source>
        <dbReference type="ARBA" id="ARBA00022448"/>
    </source>
</evidence>
<keyword evidence="10" id="KW-0009">Actin-binding</keyword>
<dbReference type="PANTHER" id="PTHR11385:SF11">
    <property type="entry name" value="VITAMIN D-BINDING PROTEIN"/>
    <property type="match status" value="1"/>
</dbReference>
<dbReference type="SUPFAM" id="SSF48552">
    <property type="entry name" value="Serum albumin-like"/>
    <property type="match status" value="2"/>
</dbReference>
<dbReference type="SMART" id="SM00103">
    <property type="entry name" value="ALBUMIN"/>
    <property type="match status" value="2"/>
</dbReference>
<evidence type="ECO:0000259" key="14">
    <source>
        <dbReference type="PROSITE" id="PS51438"/>
    </source>
</evidence>
<evidence type="ECO:0000313" key="16">
    <source>
        <dbReference type="Proteomes" id="UP000694545"/>
    </source>
</evidence>
<dbReference type="PRINTS" id="PR00802">
    <property type="entry name" value="SERUMALBUMIN"/>
</dbReference>
<dbReference type="Ensembl" id="ENSVKKT00000029064.1">
    <property type="protein sequence ID" value="ENSVKKP00000028385.1"/>
    <property type="gene ID" value="ENSVKKG00000018369.1"/>
</dbReference>
<dbReference type="GO" id="GO:0005737">
    <property type="term" value="C:cytoplasm"/>
    <property type="evidence" value="ECO:0007669"/>
    <property type="project" value="TreeGrafter"/>
</dbReference>
<keyword evidence="16" id="KW-1185">Reference proteome</keyword>
<dbReference type="InterPro" id="IPR000213">
    <property type="entry name" value="VitD-bd"/>
</dbReference>
<keyword evidence="8" id="KW-0848">Vitamin D</keyword>
<dbReference type="AlphaFoldDB" id="A0A8D2LY95"/>
<keyword evidence="5" id="KW-0964">Secreted</keyword>
<evidence type="ECO:0000256" key="7">
    <source>
        <dbReference type="ARBA" id="ARBA00022737"/>
    </source>
</evidence>
<evidence type="ECO:0000256" key="5">
    <source>
        <dbReference type="ARBA" id="ARBA00022525"/>
    </source>
</evidence>
<dbReference type="InterPro" id="IPR020858">
    <property type="entry name" value="Serum_albumin-like"/>
</dbReference>
<dbReference type="OMA" id="STCCISP"/>
<keyword evidence="9" id="KW-1015">Disulfide bond</keyword>
<evidence type="ECO:0000256" key="3">
    <source>
        <dbReference type="ARBA" id="ARBA00020134"/>
    </source>
</evidence>
<evidence type="ECO:0000313" key="15">
    <source>
        <dbReference type="Ensembl" id="ENSVKKP00000028385.1"/>
    </source>
</evidence>
<keyword evidence="6" id="KW-0732">Signal</keyword>
<dbReference type="InterPro" id="IPR000264">
    <property type="entry name" value="ALB/AFP/VDB"/>
</dbReference>
<accession>A0A8D2LY95</accession>
<dbReference type="PRINTS" id="PR00804">
    <property type="entry name" value="VITAMNDBNDNG"/>
</dbReference>
<dbReference type="Gene3D" id="1.10.246.10">
    <property type="match status" value="4"/>
</dbReference>